<accession>A0A543D9P7</accession>
<name>A0A543D9P7_9PSEU</name>
<dbReference type="EMBL" id="VFPA01000004">
    <property type="protein sequence ID" value="TQM05998.1"/>
    <property type="molecule type" value="Genomic_DNA"/>
</dbReference>
<evidence type="ECO:0000313" key="1">
    <source>
        <dbReference type="EMBL" id="TQM05998.1"/>
    </source>
</evidence>
<protein>
    <submittedName>
        <fullName evidence="1">Uncharacterized protein</fullName>
    </submittedName>
</protein>
<dbReference type="Proteomes" id="UP000315677">
    <property type="component" value="Unassembled WGS sequence"/>
</dbReference>
<dbReference type="AlphaFoldDB" id="A0A543D9P7"/>
<gene>
    <name evidence="1" type="ORF">FB558_6228</name>
</gene>
<comment type="caution">
    <text evidence="1">The sequence shown here is derived from an EMBL/GenBank/DDBJ whole genome shotgun (WGS) entry which is preliminary data.</text>
</comment>
<sequence length="66" mass="6932">MRWLQILGLGARAGRDTALMGLAARLPAAVLSQLLGTSISCATDWTVVAGNTRPGYAAEVARRHPT</sequence>
<reference evidence="1 2" key="1">
    <citation type="submission" date="2019-06" db="EMBL/GenBank/DDBJ databases">
        <title>Sequencing the genomes of 1000 actinobacteria strains.</title>
        <authorList>
            <person name="Klenk H.-P."/>
        </authorList>
    </citation>
    <scope>NUCLEOTIDE SEQUENCE [LARGE SCALE GENOMIC DNA]</scope>
    <source>
        <strain evidence="1 2">DSM 45301</strain>
    </source>
</reference>
<keyword evidence="2" id="KW-1185">Reference proteome</keyword>
<proteinExistence type="predicted"/>
<organism evidence="1 2">
    <name type="scientific">Pseudonocardia kunmingensis</name>
    <dbReference type="NCBI Taxonomy" id="630975"/>
    <lineage>
        <taxon>Bacteria</taxon>
        <taxon>Bacillati</taxon>
        <taxon>Actinomycetota</taxon>
        <taxon>Actinomycetes</taxon>
        <taxon>Pseudonocardiales</taxon>
        <taxon>Pseudonocardiaceae</taxon>
        <taxon>Pseudonocardia</taxon>
    </lineage>
</organism>
<evidence type="ECO:0000313" key="2">
    <source>
        <dbReference type="Proteomes" id="UP000315677"/>
    </source>
</evidence>